<accession>A0A917HC43</accession>
<dbReference type="RefSeq" id="WP_308418988.1">
    <property type="nucleotide sequence ID" value="NZ_BMFR01000006.1"/>
</dbReference>
<evidence type="ECO:0008006" key="3">
    <source>
        <dbReference type="Google" id="ProtNLM"/>
    </source>
</evidence>
<reference evidence="1" key="2">
    <citation type="submission" date="2020-09" db="EMBL/GenBank/DDBJ databases">
        <authorList>
            <person name="Sun Q."/>
            <person name="Zhou Y."/>
        </authorList>
    </citation>
    <scope>NUCLEOTIDE SEQUENCE</scope>
    <source>
        <strain evidence="1">CGMCC 1.12754</strain>
    </source>
</reference>
<dbReference type="InterPro" id="IPR021243">
    <property type="entry name" value="DUF2804"/>
</dbReference>
<comment type="caution">
    <text evidence="1">The sequence shown here is derived from an EMBL/GenBank/DDBJ whole genome shotgun (WGS) entry which is preliminary data.</text>
</comment>
<evidence type="ECO:0000313" key="2">
    <source>
        <dbReference type="Proteomes" id="UP000622860"/>
    </source>
</evidence>
<dbReference type="AlphaFoldDB" id="A0A917HC43"/>
<gene>
    <name evidence="1" type="ORF">GCM10011398_19010</name>
</gene>
<dbReference type="Pfam" id="PF10974">
    <property type="entry name" value="DUF2804"/>
    <property type="match status" value="1"/>
</dbReference>
<reference evidence="1" key="1">
    <citation type="journal article" date="2014" name="Int. J. Syst. Evol. Microbiol.">
        <title>Complete genome sequence of Corynebacterium casei LMG S-19264T (=DSM 44701T), isolated from a smear-ripened cheese.</title>
        <authorList>
            <consortium name="US DOE Joint Genome Institute (JGI-PGF)"/>
            <person name="Walter F."/>
            <person name="Albersmeier A."/>
            <person name="Kalinowski J."/>
            <person name="Ruckert C."/>
        </authorList>
    </citation>
    <scope>NUCLEOTIDE SEQUENCE</scope>
    <source>
        <strain evidence="1">CGMCC 1.12754</strain>
    </source>
</reference>
<evidence type="ECO:0000313" key="1">
    <source>
        <dbReference type="EMBL" id="GGG74520.1"/>
    </source>
</evidence>
<sequence>MVINNEREITHPVLLCDDQGQLNKESIGWAKKPFVTSNLSGQFMRKKKWNYWCVFGQDAMFSATISNLDYAVVCFVYYLEYRTKTFYEKTFMIPFGLKCAMPSDVEGSVEVIHKDMGIFFIWNKNHVSLKVDCTDFGGESLRAEINIHYPEKLDTLNE</sequence>
<dbReference type="EMBL" id="BMFR01000006">
    <property type="protein sequence ID" value="GGG74520.1"/>
    <property type="molecule type" value="Genomic_DNA"/>
</dbReference>
<dbReference type="Proteomes" id="UP000622860">
    <property type="component" value="Unassembled WGS sequence"/>
</dbReference>
<protein>
    <recommendedName>
        <fullName evidence="3">DUF2804 domain-containing protein</fullName>
    </recommendedName>
</protein>
<dbReference type="PANTHER" id="PTHR35868:SF3">
    <property type="entry name" value="DUF2804 DOMAIN-CONTAINING PROTEIN"/>
    <property type="match status" value="1"/>
</dbReference>
<name>A0A917HC43_9BACI</name>
<organism evidence="1 2">
    <name type="scientific">Virgibacillus oceani</name>
    <dbReference type="NCBI Taxonomy" id="1479511"/>
    <lineage>
        <taxon>Bacteria</taxon>
        <taxon>Bacillati</taxon>
        <taxon>Bacillota</taxon>
        <taxon>Bacilli</taxon>
        <taxon>Bacillales</taxon>
        <taxon>Bacillaceae</taxon>
        <taxon>Virgibacillus</taxon>
    </lineage>
</organism>
<proteinExistence type="predicted"/>
<keyword evidence="2" id="KW-1185">Reference proteome</keyword>
<dbReference type="PANTHER" id="PTHR35868">
    <property type="entry name" value="DUF2804 DOMAIN-CONTAINING PROTEIN-RELATED"/>
    <property type="match status" value="1"/>
</dbReference>